<name>A0A8C4Q6W8_EPTBU</name>
<keyword evidence="5 10" id="KW-0862">Zinc</keyword>
<proteinExistence type="predicted"/>
<comment type="cofactor">
    <cofactor evidence="10 11">
        <name>Zn(2+)</name>
        <dbReference type="ChEBI" id="CHEBI:29105"/>
    </cofactor>
    <text evidence="10 11">Binds 1 zinc ion per subunit.</text>
</comment>
<evidence type="ECO:0000313" key="14">
    <source>
        <dbReference type="Proteomes" id="UP000694388"/>
    </source>
</evidence>
<dbReference type="GeneTree" id="ENSGT00950000183111"/>
<keyword evidence="1 10" id="KW-0645">Protease</keyword>
<dbReference type="Proteomes" id="UP000694388">
    <property type="component" value="Unplaced"/>
</dbReference>
<keyword evidence="2 10" id="KW-0479">Metal-binding</keyword>
<evidence type="ECO:0000256" key="5">
    <source>
        <dbReference type="ARBA" id="ARBA00022833"/>
    </source>
</evidence>
<dbReference type="GO" id="GO:0004222">
    <property type="term" value="F:metalloendopeptidase activity"/>
    <property type="evidence" value="ECO:0007669"/>
    <property type="project" value="UniProtKB-UniRule"/>
</dbReference>
<evidence type="ECO:0000256" key="3">
    <source>
        <dbReference type="ARBA" id="ARBA00022729"/>
    </source>
</evidence>
<evidence type="ECO:0000256" key="7">
    <source>
        <dbReference type="ARBA" id="ARBA00023145"/>
    </source>
</evidence>
<evidence type="ECO:0000256" key="6">
    <source>
        <dbReference type="ARBA" id="ARBA00023049"/>
    </source>
</evidence>
<keyword evidence="3" id="KW-0732">Signal</keyword>
<feature type="binding site" evidence="10">
    <location>
        <position position="65"/>
    </location>
    <ligand>
        <name>Zn(2+)</name>
        <dbReference type="ChEBI" id="CHEBI:29105"/>
        <note>catalytic</note>
    </ligand>
</feature>
<dbReference type="InterPro" id="IPR024079">
    <property type="entry name" value="MetalloPept_cat_dom_sf"/>
</dbReference>
<evidence type="ECO:0000313" key="13">
    <source>
        <dbReference type="Ensembl" id="ENSEBUP00000010607.1"/>
    </source>
</evidence>
<dbReference type="InterPro" id="IPR006026">
    <property type="entry name" value="Peptidase_Metallo"/>
</dbReference>
<feature type="binding site" evidence="10">
    <location>
        <position position="55"/>
    </location>
    <ligand>
        <name>Zn(2+)</name>
        <dbReference type="ChEBI" id="CHEBI:29105"/>
        <note>catalytic</note>
    </ligand>
</feature>
<dbReference type="SMART" id="SM00235">
    <property type="entry name" value="ZnMc"/>
    <property type="match status" value="1"/>
</dbReference>
<dbReference type="FunFam" id="3.40.390.10:FF:000015">
    <property type="entry name" value="Meprin A subunit"/>
    <property type="match status" value="1"/>
</dbReference>
<feature type="active site" evidence="10">
    <location>
        <position position="56"/>
    </location>
</feature>
<feature type="domain" description="Peptidase M12A" evidence="12">
    <location>
        <begin position="1"/>
        <end position="160"/>
    </location>
</feature>
<evidence type="ECO:0000256" key="8">
    <source>
        <dbReference type="ARBA" id="ARBA00023157"/>
    </source>
</evidence>
<evidence type="ECO:0000256" key="11">
    <source>
        <dbReference type="RuleBase" id="RU361183"/>
    </source>
</evidence>
<reference evidence="13" key="1">
    <citation type="submission" date="2025-08" db="UniProtKB">
        <authorList>
            <consortium name="Ensembl"/>
        </authorList>
    </citation>
    <scope>IDENTIFICATION</scope>
</reference>
<dbReference type="GO" id="GO:0006508">
    <property type="term" value="P:proteolysis"/>
    <property type="evidence" value="ECO:0007669"/>
    <property type="project" value="UniProtKB-KW"/>
</dbReference>
<dbReference type="PROSITE" id="PS51864">
    <property type="entry name" value="ASTACIN"/>
    <property type="match status" value="1"/>
</dbReference>
<protein>
    <recommendedName>
        <fullName evidence="11">Metalloendopeptidase</fullName>
        <ecNumber evidence="11">3.4.24.-</ecNumber>
    </recommendedName>
</protein>
<dbReference type="Ensembl" id="ENSEBUT00000011157.1">
    <property type="protein sequence ID" value="ENSEBUP00000010607.1"/>
    <property type="gene ID" value="ENSEBUG00000006814.1"/>
</dbReference>
<organism evidence="13 14">
    <name type="scientific">Eptatretus burgeri</name>
    <name type="common">Inshore hagfish</name>
    <dbReference type="NCBI Taxonomy" id="7764"/>
    <lineage>
        <taxon>Eukaryota</taxon>
        <taxon>Metazoa</taxon>
        <taxon>Chordata</taxon>
        <taxon>Craniata</taxon>
        <taxon>Vertebrata</taxon>
        <taxon>Cyclostomata</taxon>
        <taxon>Myxini</taxon>
        <taxon>Myxiniformes</taxon>
        <taxon>Myxinidae</taxon>
        <taxon>Eptatretinae</taxon>
        <taxon>Eptatretus</taxon>
    </lineage>
</organism>
<evidence type="ECO:0000256" key="10">
    <source>
        <dbReference type="PROSITE-ProRule" id="PRU01211"/>
    </source>
</evidence>
<dbReference type="PRINTS" id="PR00480">
    <property type="entry name" value="ASTACIN"/>
</dbReference>
<keyword evidence="14" id="KW-1185">Reference proteome</keyword>
<evidence type="ECO:0000256" key="1">
    <source>
        <dbReference type="ARBA" id="ARBA00022670"/>
    </source>
</evidence>
<dbReference type="EC" id="3.4.24.-" evidence="11"/>
<keyword evidence="8" id="KW-1015">Disulfide bond</keyword>
<reference evidence="13" key="2">
    <citation type="submission" date="2025-09" db="UniProtKB">
        <authorList>
            <consortium name="Ensembl"/>
        </authorList>
    </citation>
    <scope>IDENTIFICATION</scope>
</reference>
<dbReference type="InterPro" id="IPR001506">
    <property type="entry name" value="Peptidase_M12A"/>
</dbReference>
<keyword evidence="6 10" id="KW-0482">Metalloprotease</keyword>
<comment type="caution">
    <text evidence="10">Lacks conserved residue(s) required for the propagation of feature annotation.</text>
</comment>
<accession>A0A8C4Q6W8</accession>
<dbReference type="GO" id="GO:0008270">
    <property type="term" value="F:zinc ion binding"/>
    <property type="evidence" value="ECO:0007669"/>
    <property type="project" value="UniProtKB-UniRule"/>
</dbReference>
<dbReference type="PANTHER" id="PTHR10127">
    <property type="entry name" value="DISCOIDIN, CUB, EGF, LAMININ , AND ZINC METALLOPROTEASE DOMAIN CONTAINING"/>
    <property type="match status" value="1"/>
</dbReference>
<evidence type="ECO:0000256" key="4">
    <source>
        <dbReference type="ARBA" id="ARBA00022801"/>
    </source>
</evidence>
<keyword evidence="9" id="KW-0325">Glycoprotein</keyword>
<sequence>MFRLKSCIDFVPWTGEQDYISVVKADGCWSSVGKQRGRQELSIGTGCDDIAIVEHELLHALGIWHEQSRTDRDNYVTIQWLNIEEGKEYNFKKNTLQESDSLNVPYDNLSLMHYSSKAFQKAPGLNTIIPKDPHFMDIIGQRLDISELDRVQLNRMYRCSELLKTLYVHHVKSCCRSLLSYPLVVPCAFILSKSLFFSQCFILLIS</sequence>
<keyword evidence="7" id="KW-0865">Zymogen</keyword>
<dbReference type="PANTHER" id="PTHR10127:SF814">
    <property type="entry name" value="MEPRIN A SUBUNIT BETA"/>
    <property type="match status" value="1"/>
</dbReference>
<dbReference type="OMA" id="NFMKSWT"/>
<dbReference type="AlphaFoldDB" id="A0A8C4Q6W8"/>
<keyword evidence="4 10" id="KW-0378">Hydrolase</keyword>
<dbReference type="Pfam" id="PF01400">
    <property type="entry name" value="Astacin"/>
    <property type="match status" value="1"/>
</dbReference>
<feature type="binding site" evidence="10">
    <location>
        <position position="59"/>
    </location>
    <ligand>
        <name>Zn(2+)</name>
        <dbReference type="ChEBI" id="CHEBI:29105"/>
        <note>catalytic</note>
    </ligand>
</feature>
<dbReference type="SUPFAM" id="SSF55486">
    <property type="entry name" value="Metalloproteases ('zincins'), catalytic domain"/>
    <property type="match status" value="1"/>
</dbReference>
<evidence type="ECO:0000256" key="2">
    <source>
        <dbReference type="ARBA" id="ARBA00022723"/>
    </source>
</evidence>
<evidence type="ECO:0000256" key="9">
    <source>
        <dbReference type="ARBA" id="ARBA00023180"/>
    </source>
</evidence>
<evidence type="ECO:0000259" key="12">
    <source>
        <dbReference type="PROSITE" id="PS51864"/>
    </source>
</evidence>
<dbReference type="Gene3D" id="3.40.390.10">
    <property type="entry name" value="Collagenase (Catalytic Domain)"/>
    <property type="match status" value="1"/>
</dbReference>